<evidence type="ECO:0000313" key="2">
    <source>
        <dbReference type="EMBL" id="MEF2155651.1"/>
    </source>
</evidence>
<dbReference type="InterPro" id="IPR002125">
    <property type="entry name" value="CMP_dCMP_dom"/>
</dbReference>
<dbReference type="PROSITE" id="PS51747">
    <property type="entry name" value="CYT_DCMP_DEAMINASES_2"/>
    <property type="match status" value="1"/>
</dbReference>
<sequence>MLYAQVHLTLPAWTHDLQLEPSYPSDDDKMALAIELSRLNVEHGTGGPFGAVVFDAHNRVVSVGVNRVVPQSCSVAHGEMMAYMTAQQRTQRFRLNRDENDQPVGPITLATSGQPCCQCYGATVWAGIDRLLIAARSNDVEELAGFDEGPLPANWVGELENRGIEVVTDLQRDAAREVLQQYRDTVGVVY</sequence>
<evidence type="ECO:0000313" key="3">
    <source>
        <dbReference type="Proteomes" id="UP001356170"/>
    </source>
</evidence>
<comment type="caution">
    <text evidence="2">The sequence shown here is derived from an EMBL/GenBank/DDBJ whole genome shotgun (WGS) entry which is preliminary data.</text>
</comment>
<dbReference type="Gene3D" id="3.40.140.10">
    <property type="entry name" value="Cytidine Deaminase, domain 2"/>
    <property type="match status" value="1"/>
</dbReference>
<reference evidence="2 3" key="1">
    <citation type="submission" date="2024-01" db="EMBL/GenBank/DDBJ databases">
        <title>Novel species of the genus Luteimonas isolated from rivers.</title>
        <authorList>
            <person name="Lu H."/>
        </authorList>
    </citation>
    <scope>NUCLEOTIDE SEQUENCE [LARGE SCALE GENOMIC DNA]</scope>
    <source>
        <strain evidence="2 3">FXH3W</strain>
    </source>
</reference>
<gene>
    <name evidence="2" type="ORF">V3390_05305</name>
</gene>
<dbReference type="EMBL" id="JAZHBO010000002">
    <property type="protein sequence ID" value="MEF2155651.1"/>
    <property type="molecule type" value="Genomic_DNA"/>
</dbReference>
<proteinExistence type="predicted"/>
<organism evidence="2 3">
    <name type="scientific">Aquilutibacter rugosus</name>
    <dbReference type="NCBI Taxonomy" id="3115820"/>
    <lineage>
        <taxon>Bacteria</taxon>
        <taxon>Pseudomonadati</taxon>
        <taxon>Pseudomonadota</taxon>
        <taxon>Gammaproteobacteria</taxon>
        <taxon>Lysobacterales</taxon>
        <taxon>Lysobacteraceae</taxon>
        <taxon>Aquilutibacter</taxon>
    </lineage>
</organism>
<dbReference type="RefSeq" id="WP_331703684.1">
    <property type="nucleotide sequence ID" value="NZ_JAZHBO010000002.1"/>
</dbReference>
<dbReference type="SUPFAM" id="SSF53927">
    <property type="entry name" value="Cytidine deaminase-like"/>
    <property type="match status" value="1"/>
</dbReference>
<keyword evidence="3" id="KW-1185">Reference proteome</keyword>
<name>A0ABU7UYN6_9GAMM</name>
<dbReference type="CDD" id="cd01285">
    <property type="entry name" value="nucleoside_deaminase"/>
    <property type="match status" value="1"/>
</dbReference>
<accession>A0ABU7UYN6</accession>
<protein>
    <submittedName>
        <fullName evidence="2">Nucleoside deaminase</fullName>
    </submittedName>
</protein>
<dbReference type="Pfam" id="PF00383">
    <property type="entry name" value="dCMP_cyt_deam_1"/>
    <property type="match status" value="1"/>
</dbReference>
<evidence type="ECO:0000259" key="1">
    <source>
        <dbReference type="PROSITE" id="PS51747"/>
    </source>
</evidence>
<dbReference type="Proteomes" id="UP001356170">
    <property type="component" value="Unassembled WGS sequence"/>
</dbReference>
<feature type="domain" description="CMP/dCMP-type deaminase" evidence="1">
    <location>
        <begin position="24"/>
        <end position="159"/>
    </location>
</feature>
<dbReference type="InterPro" id="IPR016193">
    <property type="entry name" value="Cytidine_deaminase-like"/>
</dbReference>